<evidence type="ECO:0000259" key="1">
    <source>
        <dbReference type="Pfam" id="PF12146"/>
    </source>
</evidence>
<proteinExistence type="predicted"/>
<dbReference type="InterPro" id="IPR029058">
    <property type="entry name" value="AB_hydrolase_fold"/>
</dbReference>
<dbReference type="AlphaFoldDB" id="A0A4Q7ZBV9"/>
<dbReference type="Pfam" id="PF12146">
    <property type="entry name" value="Hydrolase_4"/>
    <property type="match status" value="1"/>
</dbReference>
<dbReference type="RefSeq" id="WP_130410679.1">
    <property type="nucleotide sequence ID" value="NZ_SHKX01000010.1"/>
</dbReference>
<dbReference type="EMBL" id="SHKX01000010">
    <property type="protein sequence ID" value="RZU47435.1"/>
    <property type="molecule type" value="Genomic_DNA"/>
</dbReference>
<dbReference type="Proteomes" id="UP000292423">
    <property type="component" value="Unassembled WGS sequence"/>
</dbReference>
<dbReference type="InterPro" id="IPR022742">
    <property type="entry name" value="Hydrolase_4"/>
</dbReference>
<dbReference type="SUPFAM" id="SSF53474">
    <property type="entry name" value="alpha/beta-Hydrolases"/>
    <property type="match status" value="1"/>
</dbReference>
<reference evidence="2 3" key="1">
    <citation type="submission" date="2019-02" db="EMBL/GenBank/DDBJ databases">
        <title>Genomic Encyclopedia of Type Strains, Phase IV (KMG-IV): sequencing the most valuable type-strain genomes for metagenomic binning, comparative biology and taxonomic classification.</title>
        <authorList>
            <person name="Goeker M."/>
        </authorList>
    </citation>
    <scope>NUCLEOTIDE SEQUENCE [LARGE SCALE GENOMIC DNA]</scope>
    <source>
        <strain evidence="2 3">DSM 105135</strain>
    </source>
</reference>
<dbReference type="InterPro" id="IPR051044">
    <property type="entry name" value="MAG_DAG_Lipase"/>
</dbReference>
<protein>
    <submittedName>
        <fullName evidence="2">Alpha-beta hydrolase superfamily lysophospholipase</fullName>
    </submittedName>
</protein>
<dbReference type="GO" id="GO:0016787">
    <property type="term" value="F:hydrolase activity"/>
    <property type="evidence" value="ECO:0007669"/>
    <property type="project" value="UniProtKB-KW"/>
</dbReference>
<dbReference type="Gene3D" id="3.40.50.1820">
    <property type="entry name" value="alpha/beta hydrolase"/>
    <property type="match status" value="1"/>
</dbReference>
<evidence type="ECO:0000313" key="3">
    <source>
        <dbReference type="Proteomes" id="UP000292423"/>
    </source>
</evidence>
<evidence type="ECO:0000313" key="2">
    <source>
        <dbReference type="EMBL" id="RZU47435.1"/>
    </source>
</evidence>
<dbReference type="PANTHER" id="PTHR11614">
    <property type="entry name" value="PHOSPHOLIPASE-RELATED"/>
    <property type="match status" value="1"/>
</dbReference>
<comment type="caution">
    <text evidence="2">The sequence shown here is derived from an EMBL/GenBank/DDBJ whole genome shotgun (WGS) entry which is preliminary data.</text>
</comment>
<gene>
    <name evidence="2" type="ORF">EV700_0397</name>
</gene>
<name>A0A4Q7ZBV9_9GAMM</name>
<sequence length="320" mass="36792">MFHPDAVRAVMPMFDPDQAWPVAGPADDYSRYYALDEERRQVGLTHAGGWLEAAGYRILVHYFRPERCRGTLFIVHGYLEHSGLYPQLLPYILSLGYAVVLHDLPGHGLSSGVRAGIRDFSEYQIILDRLMARVATSAPRPWLGMGQSTGGGILMEHVLQSLQDGRPPAFERLFLLAPLVLPTPFQWWQIRGAFWLVGALRTAMPRNFRRNTSDDSFLDFVRRQDPLQSHWMPVGWINALRRWVPHLHRFPATDFPVWLVQGDRDSTVNSRYNRRFIRSRFRVVVSLQLREASHQLANERQDIRAPVDALLTDFLQQSPA</sequence>
<organism evidence="2 3">
    <name type="scientific">Fluviicoccus keumensis</name>
    <dbReference type="NCBI Taxonomy" id="1435465"/>
    <lineage>
        <taxon>Bacteria</taxon>
        <taxon>Pseudomonadati</taxon>
        <taxon>Pseudomonadota</taxon>
        <taxon>Gammaproteobacteria</taxon>
        <taxon>Moraxellales</taxon>
        <taxon>Moraxellaceae</taxon>
        <taxon>Fluviicoccus</taxon>
    </lineage>
</organism>
<dbReference type="OrthoDB" id="5614837at2"/>
<feature type="domain" description="Serine aminopeptidase S33" evidence="1">
    <location>
        <begin position="69"/>
        <end position="300"/>
    </location>
</feature>
<accession>A0A4Q7ZBV9</accession>
<keyword evidence="3" id="KW-1185">Reference proteome</keyword>
<keyword evidence="2" id="KW-0378">Hydrolase</keyword>